<keyword evidence="2" id="KW-0614">Plasmid</keyword>
<keyword evidence="3" id="KW-1185">Reference proteome</keyword>
<dbReference type="AlphaFoldDB" id="A0A1P8K4R1"/>
<dbReference type="InterPro" id="IPR036412">
    <property type="entry name" value="HAD-like_sf"/>
</dbReference>
<protein>
    <submittedName>
        <fullName evidence="2">Uncharacterized protein</fullName>
    </submittedName>
</protein>
<geneLocation type="plasmid" evidence="3">
    <name>unnamed1 sequence</name>
</geneLocation>
<evidence type="ECO:0000313" key="3">
    <source>
        <dbReference type="Proteomes" id="UP000186609"/>
    </source>
</evidence>
<dbReference type="STRING" id="1842727.RD110_03465"/>
<geneLocation type="plasmid" evidence="2">
    <name>unnamed1</name>
</geneLocation>
<dbReference type="InterPro" id="IPR023214">
    <property type="entry name" value="HAD_sf"/>
</dbReference>
<name>A0A1P8K4R1_9BURK</name>
<accession>A0A1P8K4R1</accession>
<dbReference type="Proteomes" id="UP000186609">
    <property type="component" value="Chromosome"/>
</dbReference>
<evidence type="ECO:0000313" key="2">
    <source>
        <dbReference type="EMBL" id="APW41004.1"/>
    </source>
</evidence>
<reference evidence="2 3" key="1">
    <citation type="submission" date="2017-01" db="EMBL/GenBank/DDBJ databases">
        <authorList>
            <person name="Mah S.A."/>
            <person name="Swanson W.J."/>
            <person name="Moy G.W."/>
            <person name="Vacquier V.D."/>
        </authorList>
    </citation>
    <scope>NUCLEOTIDE SEQUENCE [LARGE SCALE GENOMIC DNA]</scope>
    <source>
        <strain evidence="2 3">DCY110</strain>
        <plasmid evidence="3">Plasmid unnamed1 sequence</plasmid>
        <plasmid evidence="2">unnamed1</plasmid>
    </source>
</reference>
<evidence type="ECO:0000313" key="1">
    <source>
        <dbReference type="EMBL" id="APW36377.1"/>
    </source>
</evidence>
<dbReference type="Proteomes" id="UP000186609">
    <property type="component" value="Plasmid unnamed1"/>
</dbReference>
<dbReference type="EMBL" id="CP019236">
    <property type="protein sequence ID" value="APW36377.1"/>
    <property type="molecule type" value="Genomic_DNA"/>
</dbReference>
<dbReference type="SUPFAM" id="SSF56784">
    <property type="entry name" value="HAD-like"/>
    <property type="match status" value="1"/>
</dbReference>
<sequence length="108" mass="11306">MRCRLAMSMSIMVATGRGATQGASFRDAAAIDNLRRVDMLIVSKTGTLTSAGWLSDPVKAGTPAALAVLHAAGLRIVTATGDHALDRRRAAGHSVEVSLCRTQTALLF</sequence>
<dbReference type="KEGG" id="rhy:RD110_03465"/>
<dbReference type="Gene3D" id="3.40.50.1000">
    <property type="entry name" value="HAD superfamily/HAD-like"/>
    <property type="match status" value="1"/>
</dbReference>
<organism evidence="2 3">
    <name type="scientific">Rhodoferax koreensis</name>
    <dbReference type="NCBI Taxonomy" id="1842727"/>
    <lineage>
        <taxon>Bacteria</taxon>
        <taxon>Pseudomonadati</taxon>
        <taxon>Pseudomonadota</taxon>
        <taxon>Betaproteobacteria</taxon>
        <taxon>Burkholderiales</taxon>
        <taxon>Comamonadaceae</taxon>
        <taxon>Rhodoferax</taxon>
    </lineage>
</organism>
<proteinExistence type="predicted"/>
<dbReference type="KEGG" id="rhy:RD110_26860"/>
<gene>
    <name evidence="1" type="ORF">RD110_03465</name>
    <name evidence="2" type="ORF">RD110_26860</name>
</gene>
<dbReference type="EMBL" id="CP019237">
    <property type="protein sequence ID" value="APW41004.1"/>
    <property type="molecule type" value="Genomic_DNA"/>
</dbReference>